<gene>
    <name evidence="2" type="ORF">LCGC14_1884260</name>
</gene>
<proteinExistence type="predicted"/>
<feature type="region of interest" description="Disordered" evidence="1">
    <location>
        <begin position="55"/>
        <end position="80"/>
    </location>
</feature>
<dbReference type="EMBL" id="LAZR01019451">
    <property type="protein sequence ID" value="KKL92482.1"/>
    <property type="molecule type" value="Genomic_DNA"/>
</dbReference>
<sequence>MGRVGKDKITGFVGTVTGRSEYINGCVHLMLEAKAKPGMKPVHAWFDEARIQPARKTVKQKPRYRSRGTHGPGGPMPHSV</sequence>
<organism evidence="2">
    <name type="scientific">marine sediment metagenome</name>
    <dbReference type="NCBI Taxonomy" id="412755"/>
    <lineage>
        <taxon>unclassified sequences</taxon>
        <taxon>metagenomes</taxon>
        <taxon>ecological metagenomes</taxon>
    </lineage>
</organism>
<evidence type="ECO:0000313" key="2">
    <source>
        <dbReference type="EMBL" id="KKL92482.1"/>
    </source>
</evidence>
<feature type="compositionally biased region" description="Basic residues" evidence="1">
    <location>
        <begin position="56"/>
        <end position="68"/>
    </location>
</feature>
<protein>
    <submittedName>
        <fullName evidence="2">Uncharacterized protein</fullName>
    </submittedName>
</protein>
<evidence type="ECO:0000256" key="1">
    <source>
        <dbReference type="SAM" id="MobiDB-lite"/>
    </source>
</evidence>
<dbReference type="AlphaFoldDB" id="A0A0F9IZM7"/>
<reference evidence="2" key="1">
    <citation type="journal article" date="2015" name="Nature">
        <title>Complex archaea that bridge the gap between prokaryotes and eukaryotes.</title>
        <authorList>
            <person name="Spang A."/>
            <person name="Saw J.H."/>
            <person name="Jorgensen S.L."/>
            <person name="Zaremba-Niedzwiedzka K."/>
            <person name="Martijn J."/>
            <person name="Lind A.E."/>
            <person name="van Eijk R."/>
            <person name="Schleper C."/>
            <person name="Guy L."/>
            <person name="Ettema T.J."/>
        </authorList>
    </citation>
    <scope>NUCLEOTIDE SEQUENCE</scope>
</reference>
<comment type="caution">
    <text evidence="2">The sequence shown here is derived from an EMBL/GenBank/DDBJ whole genome shotgun (WGS) entry which is preliminary data.</text>
</comment>
<accession>A0A0F9IZM7</accession>
<name>A0A0F9IZM7_9ZZZZ</name>